<evidence type="ECO:0000313" key="12">
    <source>
        <dbReference type="Proteomes" id="UP000611500"/>
    </source>
</evidence>
<evidence type="ECO:0000256" key="3">
    <source>
        <dbReference type="ARBA" id="ARBA00022475"/>
    </source>
</evidence>
<comment type="similarity">
    <text evidence="8 9">Belongs to the TRAP transporter small permease family.</text>
</comment>
<dbReference type="GO" id="GO:0005886">
    <property type="term" value="C:plasma membrane"/>
    <property type="evidence" value="ECO:0007669"/>
    <property type="project" value="UniProtKB-SubCell"/>
</dbReference>
<dbReference type="PANTHER" id="PTHR35011">
    <property type="entry name" value="2,3-DIKETO-L-GULONATE TRAP TRANSPORTER SMALL PERMEASE PROTEIN YIAM"/>
    <property type="match status" value="1"/>
</dbReference>
<evidence type="ECO:0000256" key="1">
    <source>
        <dbReference type="ARBA" id="ARBA00004429"/>
    </source>
</evidence>
<proteinExistence type="inferred from homology"/>
<reference evidence="11" key="2">
    <citation type="submission" date="2020-09" db="EMBL/GenBank/DDBJ databases">
        <authorList>
            <person name="Sun Q."/>
            <person name="Zhou Y."/>
        </authorList>
    </citation>
    <scope>NUCLEOTIDE SEQUENCE</scope>
    <source>
        <strain evidence="11">CGMCC 1.7081</strain>
    </source>
</reference>
<evidence type="ECO:0000256" key="7">
    <source>
        <dbReference type="ARBA" id="ARBA00023136"/>
    </source>
</evidence>
<dbReference type="RefSeq" id="WP_051312083.1">
    <property type="nucleotide sequence ID" value="NZ_BNAP01000001.1"/>
</dbReference>
<keyword evidence="7 9" id="KW-0472">Membrane</keyword>
<evidence type="ECO:0000256" key="4">
    <source>
        <dbReference type="ARBA" id="ARBA00022519"/>
    </source>
</evidence>
<dbReference type="Proteomes" id="UP000611500">
    <property type="component" value="Unassembled WGS sequence"/>
</dbReference>
<gene>
    <name evidence="11" type="ORF">GCM10010961_01910</name>
</gene>
<dbReference type="AlphaFoldDB" id="A0A8J3H4V3"/>
<comment type="subcellular location">
    <subcellularLocation>
        <location evidence="1 9">Cell inner membrane</location>
        <topology evidence="1 9">Multi-pass membrane protein</topology>
    </subcellularLocation>
</comment>
<dbReference type="InterPro" id="IPR055348">
    <property type="entry name" value="DctQ"/>
</dbReference>
<keyword evidence="4 9" id="KW-0997">Cell inner membrane</keyword>
<evidence type="ECO:0000256" key="6">
    <source>
        <dbReference type="ARBA" id="ARBA00022989"/>
    </source>
</evidence>
<evidence type="ECO:0000256" key="8">
    <source>
        <dbReference type="ARBA" id="ARBA00038436"/>
    </source>
</evidence>
<evidence type="ECO:0000259" key="10">
    <source>
        <dbReference type="Pfam" id="PF04290"/>
    </source>
</evidence>
<sequence length="190" mass="21074">MQHSDTTLARVVGAYVHVIRFLAGLCMALIVGIMIAQVFARYVIGDSLIWAEELCRYLLVWQTFLVLGLAYSRGEFVALDFLPAALPPRGRWLLRAVMAVPILGFLGLMAWHGYDFASRFGNQTIPALDFIWTALRGEELGLSIRYVYISVTVGLSLMALHVIADLIATFRPQFLDNTADYAATTAKADT</sequence>
<dbReference type="EMBL" id="BNAP01000001">
    <property type="protein sequence ID" value="GHG79650.1"/>
    <property type="molecule type" value="Genomic_DNA"/>
</dbReference>
<reference evidence="11" key="1">
    <citation type="journal article" date="2014" name="Int. J. Syst. Evol. Microbiol.">
        <title>Complete genome sequence of Corynebacterium casei LMG S-19264T (=DSM 44701T), isolated from a smear-ripened cheese.</title>
        <authorList>
            <consortium name="US DOE Joint Genome Institute (JGI-PGF)"/>
            <person name="Walter F."/>
            <person name="Albersmeier A."/>
            <person name="Kalinowski J."/>
            <person name="Ruckert C."/>
        </authorList>
    </citation>
    <scope>NUCLEOTIDE SEQUENCE</scope>
    <source>
        <strain evidence="11">CGMCC 1.7081</strain>
    </source>
</reference>
<protein>
    <recommendedName>
        <fullName evidence="9">TRAP transporter small permease protein</fullName>
    </recommendedName>
</protein>
<feature type="transmembrane region" description="Helical" evidence="9">
    <location>
        <begin position="92"/>
        <end position="111"/>
    </location>
</feature>
<dbReference type="Pfam" id="PF04290">
    <property type="entry name" value="DctQ"/>
    <property type="match status" value="1"/>
</dbReference>
<evidence type="ECO:0000256" key="5">
    <source>
        <dbReference type="ARBA" id="ARBA00022692"/>
    </source>
</evidence>
<feature type="transmembrane region" description="Helical" evidence="9">
    <location>
        <begin position="18"/>
        <end position="42"/>
    </location>
</feature>
<feature type="domain" description="Tripartite ATP-independent periplasmic transporters DctQ component" evidence="10">
    <location>
        <begin position="30"/>
        <end position="171"/>
    </location>
</feature>
<keyword evidence="2 9" id="KW-0813">Transport</keyword>
<feature type="transmembrane region" description="Helical" evidence="9">
    <location>
        <begin position="146"/>
        <end position="168"/>
    </location>
</feature>
<dbReference type="GO" id="GO:0022857">
    <property type="term" value="F:transmembrane transporter activity"/>
    <property type="evidence" value="ECO:0007669"/>
    <property type="project" value="UniProtKB-UniRule"/>
</dbReference>
<comment type="subunit">
    <text evidence="9">The complex comprises the extracytoplasmic solute receptor protein and the two transmembrane proteins.</text>
</comment>
<evidence type="ECO:0000313" key="11">
    <source>
        <dbReference type="EMBL" id="GHG79650.1"/>
    </source>
</evidence>
<keyword evidence="3" id="KW-1003">Cell membrane</keyword>
<name>A0A8J3H4V3_9RHOB</name>
<evidence type="ECO:0000256" key="9">
    <source>
        <dbReference type="RuleBase" id="RU369079"/>
    </source>
</evidence>
<dbReference type="GO" id="GO:0015740">
    <property type="term" value="P:C4-dicarboxylate transport"/>
    <property type="evidence" value="ECO:0007669"/>
    <property type="project" value="TreeGrafter"/>
</dbReference>
<evidence type="ECO:0000256" key="2">
    <source>
        <dbReference type="ARBA" id="ARBA00022448"/>
    </source>
</evidence>
<dbReference type="PANTHER" id="PTHR35011:SF2">
    <property type="entry name" value="2,3-DIKETO-L-GULONATE TRAP TRANSPORTER SMALL PERMEASE PROTEIN YIAM"/>
    <property type="match status" value="1"/>
</dbReference>
<dbReference type="InterPro" id="IPR007387">
    <property type="entry name" value="TRAP_DctQ"/>
</dbReference>
<accession>A0A8J3H4V3</accession>
<keyword evidence="6 9" id="KW-1133">Transmembrane helix</keyword>
<comment type="function">
    <text evidence="9">Part of the tripartite ATP-independent periplasmic (TRAP) transport system.</text>
</comment>
<keyword evidence="12" id="KW-1185">Reference proteome</keyword>
<comment type="caution">
    <text evidence="11">The sequence shown here is derived from an EMBL/GenBank/DDBJ whole genome shotgun (WGS) entry which is preliminary data.</text>
</comment>
<feature type="transmembrane region" description="Helical" evidence="9">
    <location>
        <begin position="54"/>
        <end position="72"/>
    </location>
</feature>
<organism evidence="11 12">
    <name type="scientific">Pseudodonghicola xiamenensis</name>
    <dbReference type="NCBI Taxonomy" id="337702"/>
    <lineage>
        <taxon>Bacteria</taxon>
        <taxon>Pseudomonadati</taxon>
        <taxon>Pseudomonadota</taxon>
        <taxon>Alphaproteobacteria</taxon>
        <taxon>Rhodobacterales</taxon>
        <taxon>Paracoccaceae</taxon>
        <taxon>Pseudodonghicola</taxon>
    </lineage>
</organism>
<keyword evidence="5 9" id="KW-0812">Transmembrane</keyword>